<dbReference type="RefSeq" id="XP_015266026.1">
    <property type="nucleotide sequence ID" value="XM_015410540.1"/>
</dbReference>
<dbReference type="RefSeq" id="XP_015266027.1">
    <property type="nucleotide sequence ID" value="XM_015410541.1"/>
</dbReference>
<protein>
    <recommendedName>
        <fullName evidence="2">arylamine N-acetyltransferase</fullName>
        <ecNumber evidence="2">2.3.1.5</ecNumber>
    </recommendedName>
</protein>
<name>A0ABM1JX39_GEKJA</name>
<evidence type="ECO:0000313" key="8">
    <source>
        <dbReference type="RefSeq" id="XP_015266026.1"/>
    </source>
</evidence>
<evidence type="ECO:0000256" key="5">
    <source>
        <dbReference type="RuleBase" id="RU003452"/>
    </source>
</evidence>
<evidence type="ECO:0000256" key="1">
    <source>
        <dbReference type="ARBA" id="ARBA00006547"/>
    </source>
</evidence>
<evidence type="ECO:0000256" key="2">
    <source>
        <dbReference type="ARBA" id="ARBA00012701"/>
    </source>
</evidence>
<dbReference type="InterPro" id="IPR038765">
    <property type="entry name" value="Papain-like_cys_pep_sf"/>
</dbReference>
<evidence type="ECO:0000313" key="9">
    <source>
        <dbReference type="RefSeq" id="XP_015266027.1"/>
    </source>
</evidence>
<dbReference type="Gene3D" id="3.30.2140.20">
    <property type="match status" value="1"/>
</dbReference>
<dbReference type="GeneID" id="107109832"/>
<dbReference type="PANTHER" id="PTHR11786:SF8">
    <property type="entry name" value="ARYLAMINE N-ACETYLTRANSFERASE 1"/>
    <property type="match status" value="1"/>
</dbReference>
<dbReference type="Proteomes" id="UP000694871">
    <property type="component" value="Unplaced"/>
</dbReference>
<organism evidence="6 8">
    <name type="scientific">Gekko japonicus</name>
    <name type="common">Schlegel's Japanese gecko</name>
    <dbReference type="NCBI Taxonomy" id="146911"/>
    <lineage>
        <taxon>Eukaryota</taxon>
        <taxon>Metazoa</taxon>
        <taxon>Chordata</taxon>
        <taxon>Craniata</taxon>
        <taxon>Vertebrata</taxon>
        <taxon>Euteleostomi</taxon>
        <taxon>Lepidosauria</taxon>
        <taxon>Squamata</taxon>
        <taxon>Bifurcata</taxon>
        <taxon>Gekkota</taxon>
        <taxon>Gekkonidae</taxon>
        <taxon>Gekkoninae</taxon>
        <taxon>Gekko</taxon>
    </lineage>
</organism>
<sequence length="304" mass="34573">MNSAAAGAQHSGMKLKEYFARISYKGPLRPLDLKTLTAVLQCHIRSVPFENLNIHCGETIGFGLEAAYEKIVQSHRGGWCLENNLLLSWVFQTMGYDVTLLGGHVYVPLEDRYDAAMNHLLLKVVIDSKVYIADGGFGIAFQLWEPLELVSGKDQPQKPGIFHVTEDNGVWYFDKIKRKVYSSDPENKSLYFDGPEDLACKKIYSFTLKPRTIEEFLEQSTILQTVPESLFVKKSICSLQTTSGFQVLIGWTLTETKYDYKDNMDLVERTTLTDEEVEKTLEEPFNIRLKKKLVPRNESLVPTS</sequence>
<dbReference type="InterPro" id="IPR001447">
    <property type="entry name" value="Arylamine_N-AcTrfase"/>
</dbReference>
<evidence type="ECO:0000256" key="3">
    <source>
        <dbReference type="ARBA" id="ARBA00022679"/>
    </source>
</evidence>
<keyword evidence="6" id="KW-1185">Reference proteome</keyword>
<dbReference type="PANTHER" id="PTHR11786">
    <property type="entry name" value="N-HYDROXYARYLAMINE O-ACETYLTRANSFERASE"/>
    <property type="match status" value="1"/>
</dbReference>
<dbReference type="EC" id="2.3.1.5" evidence="2"/>
<dbReference type="RefSeq" id="XP_015266025.1">
    <property type="nucleotide sequence ID" value="XM_015410539.1"/>
</dbReference>
<dbReference type="RefSeq" id="XP_015266028.1">
    <property type="nucleotide sequence ID" value="XM_015410542.1"/>
</dbReference>
<evidence type="ECO:0000256" key="4">
    <source>
        <dbReference type="ARBA" id="ARBA00023315"/>
    </source>
</evidence>
<dbReference type="SUPFAM" id="SSF54001">
    <property type="entry name" value="Cysteine proteinases"/>
    <property type="match status" value="1"/>
</dbReference>
<evidence type="ECO:0000313" key="10">
    <source>
        <dbReference type="RefSeq" id="XP_015266028.1"/>
    </source>
</evidence>
<keyword evidence="4 5" id="KW-0012">Acyltransferase</keyword>
<accession>A0ABM1JX39</accession>
<evidence type="ECO:0000313" key="6">
    <source>
        <dbReference type="Proteomes" id="UP000694871"/>
    </source>
</evidence>
<dbReference type="InterPro" id="IPR053710">
    <property type="entry name" value="Arylamine_NAT_domain_sf"/>
</dbReference>
<dbReference type="Pfam" id="PF00797">
    <property type="entry name" value="Acetyltransf_2"/>
    <property type="match status" value="1"/>
</dbReference>
<proteinExistence type="inferred from homology"/>
<keyword evidence="3 5" id="KW-0808">Transferase</keyword>
<reference evidence="7 8" key="1">
    <citation type="submission" date="2025-05" db="UniProtKB">
        <authorList>
            <consortium name="RefSeq"/>
        </authorList>
    </citation>
    <scope>IDENTIFICATION</scope>
</reference>
<comment type="similarity">
    <text evidence="1 5">Belongs to the arylamine N-acetyltransferase family.</text>
</comment>
<evidence type="ECO:0000313" key="7">
    <source>
        <dbReference type="RefSeq" id="XP_015266025.1"/>
    </source>
</evidence>
<dbReference type="PRINTS" id="PR01543">
    <property type="entry name" value="ANATRNSFRASE"/>
</dbReference>
<gene>
    <name evidence="7 8 9 10" type="primary">LOC107109832</name>
</gene>